<name>A0A9D4C7V5_DREPO</name>
<gene>
    <name evidence="2" type="ORF">DPMN_061395</name>
</gene>
<feature type="region of interest" description="Disordered" evidence="1">
    <location>
        <begin position="349"/>
        <end position="400"/>
    </location>
</feature>
<comment type="caution">
    <text evidence="2">The sequence shown here is derived from an EMBL/GenBank/DDBJ whole genome shotgun (WGS) entry which is preliminary data.</text>
</comment>
<dbReference type="EMBL" id="JAIWYP010000013">
    <property type="protein sequence ID" value="KAH3718589.1"/>
    <property type="molecule type" value="Genomic_DNA"/>
</dbReference>
<organism evidence="2 3">
    <name type="scientific">Dreissena polymorpha</name>
    <name type="common">Zebra mussel</name>
    <name type="synonym">Mytilus polymorpha</name>
    <dbReference type="NCBI Taxonomy" id="45954"/>
    <lineage>
        <taxon>Eukaryota</taxon>
        <taxon>Metazoa</taxon>
        <taxon>Spiralia</taxon>
        <taxon>Lophotrochozoa</taxon>
        <taxon>Mollusca</taxon>
        <taxon>Bivalvia</taxon>
        <taxon>Autobranchia</taxon>
        <taxon>Heteroconchia</taxon>
        <taxon>Euheterodonta</taxon>
        <taxon>Imparidentia</taxon>
        <taxon>Neoheterodontei</taxon>
        <taxon>Myida</taxon>
        <taxon>Dreissenoidea</taxon>
        <taxon>Dreissenidae</taxon>
        <taxon>Dreissena</taxon>
    </lineage>
</organism>
<feature type="compositionally biased region" description="Basic and acidic residues" evidence="1">
    <location>
        <begin position="365"/>
        <end position="384"/>
    </location>
</feature>
<sequence>MAYTVLCKAHSKSASSICFTHGTFLCIKCLLEKVEEKEDCIKYDMTDIADEKYQTKLKFFTMQQQALKKQETLNYRIKEVNMEREYLVKQVEEAQETLIKDIKDKAGNILTAINNEGATIESKYQVFVKEIDEKLKPLEADIKCMESADSDIAKIRRSIEILEKELTEKYVVFGTVTADFETNKKLTETFKGLGSLGTFVLTEMEEYEPIGGEDNKAFANDESEKRDIMKTKKTEGNDIKDEGEKRDVKKTRKTEGIDIKDEVEKRDVMKTRKTEGIDIKDEGEKRDVKKTRKTEGIDIKDEVEKRDVMKTRKTEEIDIKDEGEKKDVRKTDKTEIIYRRETLLASEMYDSDIRTSNPQPAKQSDNLEKEVNIAKIKSEEEQKHQPPSPKILQSEDTSAATLKCCCCN</sequence>
<evidence type="ECO:0000256" key="1">
    <source>
        <dbReference type="SAM" id="MobiDB-lite"/>
    </source>
</evidence>
<reference evidence="2" key="2">
    <citation type="submission" date="2020-11" db="EMBL/GenBank/DDBJ databases">
        <authorList>
            <person name="McCartney M.A."/>
            <person name="Auch B."/>
            <person name="Kono T."/>
            <person name="Mallez S."/>
            <person name="Becker A."/>
            <person name="Gohl D.M."/>
            <person name="Silverstein K.A.T."/>
            <person name="Koren S."/>
            <person name="Bechman K.B."/>
            <person name="Herman A."/>
            <person name="Abrahante J.E."/>
            <person name="Garbe J."/>
        </authorList>
    </citation>
    <scope>NUCLEOTIDE SEQUENCE</scope>
    <source>
        <strain evidence="2">Duluth1</strain>
        <tissue evidence="2">Whole animal</tissue>
    </source>
</reference>
<dbReference type="AlphaFoldDB" id="A0A9D4C7V5"/>
<protein>
    <submittedName>
        <fullName evidence="2">Uncharacterized protein</fullName>
    </submittedName>
</protein>
<dbReference type="Proteomes" id="UP000828390">
    <property type="component" value="Unassembled WGS sequence"/>
</dbReference>
<keyword evidence="3" id="KW-1185">Reference proteome</keyword>
<evidence type="ECO:0000313" key="2">
    <source>
        <dbReference type="EMBL" id="KAH3718589.1"/>
    </source>
</evidence>
<accession>A0A9D4C7V5</accession>
<feature type="compositionally biased region" description="Polar residues" evidence="1">
    <location>
        <begin position="354"/>
        <end position="364"/>
    </location>
</feature>
<proteinExistence type="predicted"/>
<evidence type="ECO:0000313" key="3">
    <source>
        <dbReference type="Proteomes" id="UP000828390"/>
    </source>
</evidence>
<reference evidence="2" key="1">
    <citation type="journal article" date="2019" name="bioRxiv">
        <title>The Genome of the Zebra Mussel, Dreissena polymorpha: A Resource for Invasive Species Research.</title>
        <authorList>
            <person name="McCartney M.A."/>
            <person name="Auch B."/>
            <person name="Kono T."/>
            <person name="Mallez S."/>
            <person name="Zhang Y."/>
            <person name="Obille A."/>
            <person name="Becker A."/>
            <person name="Abrahante J.E."/>
            <person name="Garbe J."/>
            <person name="Badalamenti J.P."/>
            <person name="Herman A."/>
            <person name="Mangelson H."/>
            <person name="Liachko I."/>
            <person name="Sullivan S."/>
            <person name="Sone E.D."/>
            <person name="Koren S."/>
            <person name="Silverstein K.A.T."/>
            <person name="Beckman K.B."/>
            <person name="Gohl D.M."/>
        </authorList>
    </citation>
    <scope>NUCLEOTIDE SEQUENCE</scope>
    <source>
        <strain evidence="2">Duluth1</strain>
        <tissue evidence="2">Whole animal</tissue>
    </source>
</reference>